<keyword evidence="9" id="KW-0645">Protease</keyword>
<feature type="transmembrane region" description="Helical" evidence="7">
    <location>
        <begin position="156"/>
        <end position="173"/>
    </location>
</feature>
<evidence type="ECO:0000256" key="3">
    <source>
        <dbReference type="ARBA" id="ARBA00022692"/>
    </source>
</evidence>
<reference evidence="9 10" key="1">
    <citation type="submission" date="2019-12" db="EMBL/GenBank/DDBJ databases">
        <title>Genome sequence of Streptomyces bambusae.</title>
        <authorList>
            <person name="Bansal K."/>
            <person name="Choksket S."/>
            <person name="Korpole S."/>
            <person name="Patil P.B."/>
        </authorList>
    </citation>
    <scope>NUCLEOTIDE SEQUENCE [LARGE SCALE GENOMIC DNA]</scope>
    <source>
        <strain evidence="9 10">SK60</strain>
    </source>
</reference>
<dbReference type="GO" id="GO:0006508">
    <property type="term" value="P:proteolysis"/>
    <property type="evidence" value="ECO:0007669"/>
    <property type="project" value="UniProtKB-KW"/>
</dbReference>
<gene>
    <name evidence="9" type="ORF">GPJ59_22420</name>
</gene>
<feature type="transmembrane region" description="Helical" evidence="7">
    <location>
        <begin position="12"/>
        <end position="32"/>
    </location>
</feature>
<keyword evidence="10" id="KW-1185">Reference proteome</keyword>
<evidence type="ECO:0000313" key="9">
    <source>
        <dbReference type="EMBL" id="MBW5484557.1"/>
    </source>
</evidence>
<evidence type="ECO:0000256" key="2">
    <source>
        <dbReference type="ARBA" id="ARBA00009045"/>
    </source>
</evidence>
<evidence type="ECO:0000256" key="5">
    <source>
        <dbReference type="ARBA" id="ARBA00022989"/>
    </source>
</evidence>
<dbReference type="Pfam" id="PF01694">
    <property type="entry name" value="Rhomboid"/>
    <property type="match status" value="1"/>
</dbReference>
<comment type="subcellular location">
    <subcellularLocation>
        <location evidence="1">Membrane</location>
        <topology evidence="1">Multi-pass membrane protein</topology>
    </subcellularLocation>
</comment>
<accession>A0ABS6Z9Y9</accession>
<sequence>MDAGRRAPRDPHLVTKVLVAVDAVVFLVFLVVPADPGTRRPLELLGLYADRPGGPDHGVAAGEYHRLLTSVFLHQTWWHLAGNMIGLWVLGGPLEAELGRARYLCLYLLSGLGGSALVYLLAEPNTPTLGASGAVFGLLGATVVHMRRTGEDMRPIAVVVVLMLLIGFVPLSADATWTVSWQDHVGGLVAGFLLGLGMVRPPAGRGGAALRWGSCAAVPLLVAAAVLVRTAELT</sequence>
<evidence type="ECO:0000256" key="6">
    <source>
        <dbReference type="ARBA" id="ARBA00023136"/>
    </source>
</evidence>
<comment type="caution">
    <text evidence="9">The sequence shown here is derived from an EMBL/GenBank/DDBJ whole genome shotgun (WGS) entry which is preliminary data.</text>
</comment>
<evidence type="ECO:0000256" key="7">
    <source>
        <dbReference type="SAM" id="Phobius"/>
    </source>
</evidence>
<keyword evidence="4" id="KW-0378">Hydrolase</keyword>
<dbReference type="InterPro" id="IPR035952">
    <property type="entry name" value="Rhomboid-like_sf"/>
</dbReference>
<dbReference type="Proteomes" id="UP000812013">
    <property type="component" value="Unassembled WGS sequence"/>
</dbReference>
<organism evidence="9 10">
    <name type="scientific">Streptomyces bambusae</name>
    <dbReference type="NCBI Taxonomy" id="1550616"/>
    <lineage>
        <taxon>Bacteria</taxon>
        <taxon>Bacillati</taxon>
        <taxon>Actinomycetota</taxon>
        <taxon>Actinomycetes</taxon>
        <taxon>Kitasatosporales</taxon>
        <taxon>Streptomycetaceae</taxon>
        <taxon>Streptomyces</taxon>
    </lineage>
</organism>
<protein>
    <submittedName>
        <fullName evidence="9">Rhomboid family intramembrane serine protease</fullName>
    </submittedName>
</protein>
<dbReference type="InterPro" id="IPR050925">
    <property type="entry name" value="Rhomboid_protease_S54"/>
</dbReference>
<feature type="transmembrane region" description="Helical" evidence="7">
    <location>
        <begin position="128"/>
        <end position="144"/>
    </location>
</feature>
<feature type="transmembrane region" description="Helical" evidence="7">
    <location>
        <begin position="103"/>
        <end position="122"/>
    </location>
</feature>
<dbReference type="RefSeq" id="WP_219669090.1">
    <property type="nucleotide sequence ID" value="NZ_WTFF01000174.1"/>
</dbReference>
<dbReference type="SUPFAM" id="SSF144091">
    <property type="entry name" value="Rhomboid-like"/>
    <property type="match status" value="1"/>
</dbReference>
<evidence type="ECO:0000259" key="8">
    <source>
        <dbReference type="Pfam" id="PF01694"/>
    </source>
</evidence>
<dbReference type="Gene3D" id="1.20.1540.10">
    <property type="entry name" value="Rhomboid-like"/>
    <property type="match status" value="1"/>
</dbReference>
<evidence type="ECO:0000313" key="10">
    <source>
        <dbReference type="Proteomes" id="UP000812013"/>
    </source>
</evidence>
<evidence type="ECO:0000256" key="1">
    <source>
        <dbReference type="ARBA" id="ARBA00004141"/>
    </source>
</evidence>
<keyword evidence="5 7" id="KW-1133">Transmembrane helix</keyword>
<evidence type="ECO:0000256" key="4">
    <source>
        <dbReference type="ARBA" id="ARBA00022801"/>
    </source>
</evidence>
<dbReference type="InterPro" id="IPR022764">
    <property type="entry name" value="Peptidase_S54_rhomboid_dom"/>
</dbReference>
<keyword evidence="6 7" id="KW-0472">Membrane</keyword>
<dbReference type="GO" id="GO:0008233">
    <property type="term" value="F:peptidase activity"/>
    <property type="evidence" value="ECO:0007669"/>
    <property type="project" value="UniProtKB-KW"/>
</dbReference>
<dbReference type="PANTHER" id="PTHR43731">
    <property type="entry name" value="RHOMBOID PROTEASE"/>
    <property type="match status" value="1"/>
</dbReference>
<feature type="domain" description="Peptidase S54 rhomboid" evidence="8">
    <location>
        <begin position="62"/>
        <end position="199"/>
    </location>
</feature>
<name>A0ABS6Z9Y9_9ACTN</name>
<dbReference type="EMBL" id="WTFF01000174">
    <property type="protein sequence ID" value="MBW5484557.1"/>
    <property type="molecule type" value="Genomic_DNA"/>
</dbReference>
<comment type="similarity">
    <text evidence="2">Belongs to the peptidase S54 family.</text>
</comment>
<proteinExistence type="inferred from homology"/>
<feature type="transmembrane region" description="Helical" evidence="7">
    <location>
        <begin position="77"/>
        <end position="96"/>
    </location>
</feature>
<dbReference type="PANTHER" id="PTHR43731:SF14">
    <property type="entry name" value="PRESENILIN-ASSOCIATED RHOMBOID-LIKE PROTEIN, MITOCHONDRIAL"/>
    <property type="match status" value="1"/>
</dbReference>
<keyword evidence="3 7" id="KW-0812">Transmembrane</keyword>
<feature type="transmembrane region" description="Helical" evidence="7">
    <location>
        <begin position="209"/>
        <end position="228"/>
    </location>
</feature>